<dbReference type="PANTHER" id="PTHR11206">
    <property type="entry name" value="MULTIDRUG RESISTANCE PROTEIN"/>
    <property type="match status" value="1"/>
</dbReference>
<proteinExistence type="inferred from homology"/>
<dbReference type="EMBL" id="LEKV01003846">
    <property type="protein sequence ID" value="KVH97264.1"/>
    <property type="molecule type" value="Genomic_DNA"/>
</dbReference>
<protein>
    <submittedName>
        <fullName evidence="4">Multi antimicrobial extrusion protein</fullName>
    </submittedName>
</protein>
<dbReference type="GO" id="GO:0015297">
    <property type="term" value="F:antiporter activity"/>
    <property type="evidence" value="ECO:0007669"/>
    <property type="project" value="InterPro"/>
</dbReference>
<feature type="transmembrane region" description="Helical" evidence="3">
    <location>
        <begin position="274"/>
        <end position="295"/>
    </location>
</feature>
<keyword evidence="5" id="KW-1185">Reference proteome</keyword>
<name>A0A103XUU2_CYNCS</name>
<organism evidence="4 5">
    <name type="scientific">Cynara cardunculus var. scolymus</name>
    <name type="common">Globe artichoke</name>
    <name type="synonym">Cynara scolymus</name>
    <dbReference type="NCBI Taxonomy" id="59895"/>
    <lineage>
        <taxon>Eukaryota</taxon>
        <taxon>Viridiplantae</taxon>
        <taxon>Streptophyta</taxon>
        <taxon>Embryophyta</taxon>
        <taxon>Tracheophyta</taxon>
        <taxon>Spermatophyta</taxon>
        <taxon>Magnoliopsida</taxon>
        <taxon>eudicotyledons</taxon>
        <taxon>Gunneridae</taxon>
        <taxon>Pentapetalae</taxon>
        <taxon>asterids</taxon>
        <taxon>campanulids</taxon>
        <taxon>Asterales</taxon>
        <taxon>Asteraceae</taxon>
        <taxon>Carduoideae</taxon>
        <taxon>Cardueae</taxon>
        <taxon>Carduinae</taxon>
        <taxon>Cynara</taxon>
    </lineage>
</organism>
<keyword evidence="3" id="KW-0472">Membrane</keyword>
<gene>
    <name evidence="4" type="ORF">Ccrd_000645</name>
</gene>
<dbReference type="GO" id="GO:0042910">
    <property type="term" value="F:xenobiotic transmembrane transporter activity"/>
    <property type="evidence" value="ECO:0007669"/>
    <property type="project" value="InterPro"/>
</dbReference>
<keyword evidence="3" id="KW-1133">Transmembrane helix</keyword>
<dbReference type="GO" id="GO:0016020">
    <property type="term" value="C:membrane"/>
    <property type="evidence" value="ECO:0007669"/>
    <property type="project" value="InterPro"/>
</dbReference>
<evidence type="ECO:0000256" key="2">
    <source>
        <dbReference type="SAM" id="MobiDB-lite"/>
    </source>
</evidence>
<comment type="similarity">
    <text evidence="1">Belongs to the multi antimicrobial extrusion (MATE) (TC 2.A.66.1) family.</text>
</comment>
<evidence type="ECO:0000313" key="5">
    <source>
        <dbReference type="Proteomes" id="UP000243975"/>
    </source>
</evidence>
<comment type="caution">
    <text evidence="4">The sequence shown here is derived from an EMBL/GenBank/DDBJ whole genome shotgun (WGS) entry which is preliminary data.</text>
</comment>
<dbReference type="Gramene" id="KVH97264">
    <property type="protein sequence ID" value="KVH97264"/>
    <property type="gene ID" value="Ccrd_000645"/>
</dbReference>
<dbReference type="Pfam" id="PF01554">
    <property type="entry name" value="MatE"/>
    <property type="match status" value="1"/>
</dbReference>
<dbReference type="STRING" id="59895.A0A103XUU2"/>
<sequence length="356" mass="39482">MANGKHMRFFGLKELSDVHAPLHAAEISKTQERNESSSADSTSPRHLVVVQLENDEKETTEGPATADHETKLHHAPTTLMVEDEGGDYSAINSFHDAKVIYQLESRKLWAIATPIAFNMLCNYGTNSFTNIFVGHIGDMELSAVALGMGSALETLCGQAFGAGQIEMLGVYMQRSWIILTLASFCILPLYIWATPLLKLLGQRDDIADLAGKFSIQILPQMFSLALNFPTQKFLQAQSKVNILAWMGFCTLIIHIGLLYVFMEVFRLGTVGAAASYNLSAWGIAVAQVVYVLGWCKQGWRGFSWLALKDLWAFVKLSVASAVMICLEIWYFMNIIVLTGNLEDPKHDMNMNDSCLV</sequence>
<evidence type="ECO:0000256" key="1">
    <source>
        <dbReference type="ARBA" id="ARBA00010199"/>
    </source>
</evidence>
<dbReference type="InterPro" id="IPR002528">
    <property type="entry name" value="MATE_fam"/>
</dbReference>
<evidence type="ECO:0000313" key="4">
    <source>
        <dbReference type="EMBL" id="KVH97264.1"/>
    </source>
</evidence>
<accession>A0A103XUU2</accession>
<dbReference type="OMA" id="IVFWIET"/>
<reference evidence="4 5" key="1">
    <citation type="journal article" date="2016" name="Sci. Rep.">
        <title>The genome sequence of the outbreeding globe artichoke constructed de novo incorporating a phase-aware low-pass sequencing strategy of F1 progeny.</title>
        <authorList>
            <person name="Scaglione D."/>
            <person name="Reyes-Chin-Wo S."/>
            <person name="Acquadro A."/>
            <person name="Froenicke L."/>
            <person name="Portis E."/>
            <person name="Beitel C."/>
            <person name="Tirone M."/>
            <person name="Mauro R."/>
            <person name="Lo Monaco A."/>
            <person name="Mauromicale G."/>
            <person name="Faccioli P."/>
            <person name="Cattivelli L."/>
            <person name="Rieseberg L."/>
            <person name="Michelmore R."/>
            <person name="Lanteri S."/>
        </authorList>
    </citation>
    <scope>NUCLEOTIDE SEQUENCE [LARGE SCALE GENOMIC DNA]</scope>
    <source>
        <strain evidence="4">2C</strain>
    </source>
</reference>
<dbReference type="AlphaFoldDB" id="A0A103XUU2"/>
<feature type="transmembrane region" description="Helical" evidence="3">
    <location>
        <begin position="176"/>
        <end position="193"/>
    </location>
</feature>
<feature type="region of interest" description="Disordered" evidence="2">
    <location>
        <begin position="53"/>
        <end position="73"/>
    </location>
</feature>
<evidence type="ECO:0000256" key="3">
    <source>
        <dbReference type="SAM" id="Phobius"/>
    </source>
</evidence>
<dbReference type="Proteomes" id="UP000243975">
    <property type="component" value="Unassembled WGS sequence"/>
</dbReference>
<feature type="transmembrane region" description="Helical" evidence="3">
    <location>
        <begin position="242"/>
        <end position="262"/>
    </location>
</feature>
<keyword evidence="3" id="KW-0812">Transmembrane</keyword>
<feature type="transmembrane region" description="Helical" evidence="3">
    <location>
        <begin position="316"/>
        <end position="338"/>
    </location>
</feature>